<keyword evidence="16" id="KW-1185">Reference proteome</keyword>
<dbReference type="GO" id="GO:0042761">
    <property type="term" value="P:very long-chain fatty acid biosynthetic process"/>
    <property type="evidence" value="ECO:0007669"/>
    <property type="project" value="TreeGrafter"/>
</dbReference>
<feature type="transmembrane region" description="Helical" evidence="14">
    <location>
        <begin position="26"/>
        <end position="48"/>
    </location>
</feature>
<dbReference type="GO" id="GO:0030148">
    <property type="term" value="P:sphingolipid biosynthetic process"/>
    <property type="evidence" value="ECO:0007669"/>
    <property type="project" value="TreeGrafter"/>
</dbReference>
<evidence type="ECO:0000256" key="7">
    <source>
        <dbReference type="ARBA" id="ARBA00022832"/>
    </source>
</evidence>
<gene>
    <name evidence="15" type="ORF">JAAARDRAFT_159307</name>
</gene>
<evidence type="ECO:0000256" key="1">
    <source>
        <dbReference type="ARBA" id="ARBA00004141"/>
    </source>
</evidence>
<keyword evidence="11 14" id="KW-0275">Fatty acid biosynthesis</keyword>
<feature type="transmembrane region" description="Helical" evidence="14">
    <location>
        <begin position="217"/>
        <end position="239"/>
    </location>
</feature>
<dbReference type="FunCoup" id="A0A067PLS3">
    <property type="interactions" value="349"/>
</dbReference>
<dbReference type="UniPathway" id="UPA00094"/>
<feature type="transmembrane region" description="Helical" evidence="14">
    <location>
        <begin position="259"/>
        <end position="278"/>
    </location>
</feature>
<keyword evidence="6 14" id="KW-0812">Transmembrane</keyword>
<dbReference type="PANTHER" id="PTHR11035:SF3">
    <property type="entry name" value="VERY-LONG-CHAIN (3R)-3-HYDROXYACYL-COA DEHYDRATASE"/>
    <property type="match status" value="1"/>
</dbReference>
<evidence type="ECO:0000256" key="11">
    <source>
        <dbReference type="ARBA" id="ARBA00023160"/>
    </source>
</evidence>
<accession>A0A067PLS3</accession>
<dbReference type="InterPro" id="IPR007482">
    <property type="entry name" value="Tyr_Pase-like_PTPLA"/>
</dbReference>
<comment type="pathway">
    <text evidence="2 14">Lipid metabolism; fatty acid biosynthesis.</text>
</comment>
<keyword evidence="12 14" id="KW-0456">Lyase</keyword>
<proteinExistence type="inferred from homology"/>
<dbReference type="OrthoDB" id="46988at2759"/>
<dbReference type="PANTHER" id="PTHR11035">
    <property type="entry name" value="VERY-LONG-CHAIN (3R)-3-HYDROXYACYL-COA DEHYDRATASE"/>
    <property type="match status" value="1"/>
</dbReference>
<evidence type="ECO:0000256" key="5">
    <source>
        <dbReference type="ARBA" id="ARBA00022516"/>
    </source>
</evidence>
<dbReference type="GO" id="GO:0102158">
    <property type="term" value="F:very-long-chain (3R)-3-hydroxyacyl-CoA dehydratase activity"/>
    <property type="evidence" value="ECO:0007669"/>
    <property type="project" value="UniProtKB-EC"/>
</dbReference>
<dbReference type="HOGENOM" id="CLU_034302_6_1_1"/>
<feature type="transmembrane region" description="Helical" evidence="14">
    <location>
        <begin position="113"/>
        <end position="136"/>
    </location>
</feature>
<keyword evidence="8 14" id="KW-1133">Transmembrane helix</keyword>
<evidence type="ECO:0000313" key="16">
    <source>
        <dbReference type="Proteomes" id="UP000027265"/>
    </source>
</evidence>
<evidence type="ECO:0000256" key="13">
    <source>
        <dbReference type="ARBA" id="ARBA00036671"/>
    </source>
</evidence>
<keyword evidence="14" id="KW-0256">Endoplasmic reticulum</keyword>
<evidence type="ECO:0000256" key="3">
    <source>
        <dbReference type="ARBA" id="ARBA00007811"/>
    </source>
</evidence>
<evidence type="ECO:0000256" key="6">
    <source>
        <dbReference type="ARBA" id="ARBA00022692"/>
    </source>
</evidence>
<comment type="function">
    <text evidence="14">Catalyzes the third of the four reactions of the long-chain fatty acids elongation cycle. This endoplasmic reticulum-bound enzymatic process, allows the addition of two carbons to the chain of long- and very long-chain fatty acids/VLCFAs per cycle. This enzyme catalyzes the dehydration of the 3-hydroxyacyl-CoA intermediate into trans-2,3-enoyl-CoA, within each cycle of fatty acid elongation. Thereby, it participates to the production of VLCFAs of different chain lengths that are involved in multiple biological processes as precursors of membrane lipids and lipid mediators.</text>
</comment>
<organism evidence="15 16">
    <name type="scientific">Jaapia argillacea MUCL 33604</name>
    <dbReference type="NCBI Taxonomy" id="933084"/>
    <lineage>
        <taxon>Eukaryota</taxon>
        <taxon>Fungi</taxon>
        <taxon>Dikarya</taxon>
        <taxon>Basidiomycota</taxon>
        <taxon>Agaricomycotina</taxon>
        <taxon>Agaricomycetes</taxon>
        <taxon>Agaricomycetidae</taxon>
        <taxon>Jaapiales</taxon>
        <taxon>Jaapiaceae</taxon>
        <taxon>Jaapia</taxon>
    </lineage>
</organism>
<evidence type="ECO:0000256" key="4">
    <source>
        <dbReference type="ARBA" id="ARBA00013122"/>
    </source>
</evidence>
<comment type="similarity">
    <text evidence="3 14">Belongs to the very long-chain fatty acids dehydratase HACD family.</text>
</comment>
<dbReference type="InParanoid" id="A0A067PLS3"/>
<dbReference type="EC" id="4.2.1.134" evidence="4 14"/>
<sequence>MSEVRKPKGASSARTREAKGSPLVKYYLIAYNVLSTLGWSYVLVQTILHLSNPTSSPSPSSPQTATSLLARYISSLPFSSSLPIQKISSIQTIIESKLPGALLPLWARSKMTYGAVGVQTALVQSFAVLEVVHVLFGWVRSPIGTTAMQVASRVFLVWGIVERFANTRTNPIYTSMILSWSLTEVIRYTFYAYNLISDLSKSSIPYWLTYLRYTTFYLLYPTGASSEAFLIYSTLPGSSPVATTTWEKWFGEKWGVEDYVRGVLFLIWWPGLYVMYTYMIKQRRKVLGGGQRLGMKPKTQ</sequence>
<evidence type="ECO:0000256" key="2">
    <source>
        <dbReference type="ARBA" id="ARBA00005194"/>
    </source>
</evidence>
<name>A0A067PLS3_9AGAM</name>
<dbReference type="Pfam" id="PF04387">
    <property type="entry name" value="PTPLA"/>
    <property type="match status" value="1"/>
</dbReference>
<dbReference type="GO" id="GO:0005789">
    <property type="term" value="C:endoplasmic reticulum membrane"/>
    <property type="evidence" value="ECO:0007669"/>
    <property type="project" value="UniProtKB-SubCell"/>
</dbReference>
<comment type="catalytic activity">
    <reaction evidence="13 14">
        <text>a very-long-chain (3R)-3-hydroxyacyl-CoA = a very-long-chain (2E)-enoyl-CoA + H2O</text>
        <dbReference type="Rhea" id="RHEA:45812"/>
        <dbReference type="ChEBI" id="CHEBI:15377"/>
        <dbReference type="ChEBI" id="CHEBI:83728"/>
        <dbReference type="ChEBI" id="CHEBI:85440"/>
        <dbReference type="EC" id="4.2.1.134"/>
    </reaction>
</comment>
<protein>
    <recommendedName>
        <fullName evidence="4 14">Very-long-chain (3R)-3-hydroxyacyl-CoA dehydratase</fullName>
        <ecNumber evidence="4 14">4.2.1.134</ecNumber>
    </recommendedName>
</protein>
<keyword evidence="10 14" id="KW-0472">Membrane</keyword>
<keyword evidence="7 14" id="KW-0276">Fatty acid metabolism</keyword>
<keyword evidence="5 14" id="KW-0444">Lipid biosynthesis</keyword>
<evidence type="ECO:0000256" key="12">
    <source>
        <dbReference type="ARBA" id="ARBA00023239"/>
    </source>
</evidence>
<evidence type="ECO:0000256" key="10">
    <source>
        <dbReference type="ARBA" id="ARBA00023136"/>
    </source>
</evidence>
<dbReference type="GO" id="GO:0030497">
    <property type="term" value="P:fatty acid elongation"/>
    <property type="evidence" value="ECO:0007669"/>
    <property type="project" value="TreeGrafter"/>
</dbReference>
<reference evidence="16" key="1">
    <citation type="journal article" date="2014" name="Proc. Natl. Acad. Sci. U.S.A.">
        <title>Extensive sampling of basidiomycete genomes demonstrates inadequacy of the white-rot/brown-rot paradigm for wood decay fungi.</title>
        <authorList>
            <person name="Riley R."/>
            <person name="Salamov A.A."/>
            <person name="Brown D.W."/>
            <person name="Nagy L.G."/>
            <person name="Floudas D."/>
            <person name="Held B.W."/>
            <person name="Levasseur A."/>
            <person name="Lombard V."/>
            <person name="Morin E."/>
            <person name="Otillar R."/>
            <person name="Lindquist E.A."/>
            <person name="Sun H."/>
            <person name="LaButti K.M."/>
            <person name="Schmutz J."/>
            <person name="Jabbour D."/>
            <person name="Luo H."/>
            <person name="Baker S.E."/>
            <person name="Pisabarro A.G."/>
            <person name="Walton J.D."/>
            <person name="Blanchette R.A."/>
            <person name="Henrissat B."/>
            <person name="Martin F."/>
            <person name="Cullen D."/>
            <person name="Hibbett D.S."/>
            <person name="Grigoriev I.V."/>
        </authorList>
    </citation>
    <scope>NUCLEOTIDE SEQUENCE [LARGE SCALE GENOMIC DNA]</scope>
    <source>
        <strain evidence="16">MUCL 33604</strain>
    </source>
</reference>
<evidence type="ECO:0000256" key="8">
    <source>
        <dbReference type="ARBA" id="ARBA00022989"/>
    </source>
</evidence>
<evidence type="ECO:0000313" key="15">
    <source>
        <dbReference type="EMBL" id="KDQ55863.1"/>
    </source>
</evidence>
<dbReference type="AlphaFoldDB" id="A0A067PLS3"/>
<comment type="subcellular location">
    <subcellularLocation>
        <location evidence="14">Endoplasmic reticulum membrane</location>
        <topology evidence="14">Multi-pass membrane protein</topology>
    </subcellularLocation>
    <subcellularLocation>
        <location evidence="1">Membrane</location>
        <topology evidence="1">Multi-pass membrane protein</topology>
    </subcellularLocation>
</comment>
<dbReference type="EMBL" id="KL197724">
    <property type="protein sequence ID" value="KDQ55863.1"/>
    <property type="molecule type" value="Genomic_DNA"/>
</dbReference>
<dbReference type="STRING" id="933084.A0A067PLS3"/>
<keyword evidence="9 14" id="KW-0443">Lipid metabolism</keyword>
<comment type="caution">
    <text evidence="14">Lacks conserved residue(s) required for the propagation of feature annotation.</text>
</comment>
<evidence type="ECO:0000256" key="9">
    <source>
        <dbReference type="ARBA" id="ARBA00023098"/>
    </source>
</evidence>
<dbReference type="Proteomes" id="UP000027265">
    <property type="component" value="Unassembled WGS sequence"/>
</dbReference>
<evidence type="ECO:0000256" key="14">
    <source>
        <dbReference type="RuleBase" id="RU363109"/>
    </source>
</evidence>